<feature type="transmembrane region" description="Helical" evidence="1">
    <location>
        <begin position="38"/>
        <end position="58"/>
    </location>
</feature>
<dbReference type="EMBL" id="BMQD01000009">
    <property type="protein sequence ID" value="GGK69645.1"/>
    <property type="molecule type" value="Genomic_DNA"/>
</dbReference>
<keyword evidence="1" id="KW-0472">Membrane</keyword>
<evidence type="ECO:0000256" key="1">
    <source>
        <dbReference type="SAM" id="Phobius"/>
    </source>
</evidence>
<comment type="caution">
    <text evidence="2">The sequence shown here is derived from an EMBL/GenBank/DDBJ whole genome shotgun (WGS) entry which is preliminary data.</text>
</comment>
<reference evidence="2" key="2">
    <citation type="submission" date="2022-09" db="EMBL/GenBank/DDBJ databases">
        <authorList>
            <person name="Sun Q."/>
            <person name="Ohkuma M."/>
        </authorList>
    </citation>
    <scope>NUCLEOTIDE SEQUENCE</scope>
    <source>
        <strain evidence="2">JCM 3093</strain>
    </source>
</reference>
<dbReference type="PROSITE" id="PS51257">
    <property type="entry name" value="PROKAR_LIPOPROTEIN"/>
    <property type="match status" value="1"/>
</dbReference>
<organism evidence="2 3">
    <name type="scientific">Planomonospora parontospora</name>
    <dbReference type="NCBI Taxonomy" id="58119"/>
    <lineage>
        <taxon>Bacteria</taxon>
        <taxon>Bacillati</taxon>
        <taxon>Actinomycetota</taxon>
        <taxon>Actinomycetes</taxon>
        <taxon>Streptosporangiales</taxon>
        <taxon>Streptosporangiaceae</taxon>
        <taxon>Planomonospora</taxon>
    </lineage>
</organism>
<protein>
    <recommendedName>
        <fullName evidence="4">Lipoprotein</fullName>
    </recommendedName>
</protein>
<proteinExistence type="predicted"/>
<sequence>MKPQNRSHMFPLTLGWAVLLLGGCGAVASGVDNDAVPFLIANSAVGLGCILTSAVMAISGRDPA</sequence>
<keyword evidence="1" id="KW-0812">Transmembrane</keyword>
<evidence type="ECO:0000313" key="2">
    <source>
        <dbReference type="EMBL" id="GGK69645.1"/>
    </source>
</evidence>
<reference evidence="2" key="1">
    <citation type="journal article" date="2014" name="Int. J. Syst. Evol. Microbiol.">
        <title>Complete genome sequence of Corynebacterium casei LMG S-19264T (=DSM 44701T), isolated from a smear-ripened cheese.</title>
        <authorList>
            <consortium name="US DOE Joint Genome Institute (JGI-PGF)"/>
            <person name="Walter F."/>
            <person name="Albersmeier A."/>
            <person name="Kalinowski J."/>
            <person name="Ruckert C."/>
        </authorList>
    </citation>
    <scope>NUCLEOTIDE SEQUENCE</scope>
    <source>
        <strain evidence="2">JCM 3093</strain>
    </source>
</reference>
<evidence type="ECO:0008006" key="4">
    <source>
        <dbReference type="Google" id="ProtNLM"/>
    </source>
</evidence>
<keyword evidence="1" id="KW-1133">Transmembrane helix</keyword>
<accession>A0AA37BHK0</accession>
<dbReference type="AlphaFoldDB" id="A0AA37BHK0"/>
<dbReference type="Proteomes" id="UP000627984">
    <property type="component" value="Unassembled WGS sequence"/>
</dbReference>
<evidence type="ECO:0000313" key="3">
    <source>
        <dbReference type="Proteomes" id="UP000627984"/>
    </source>
</evidence>
<name>A0AA37BHK0_9ACTN</name>
<gene>
    <name evidence="2" type="ORF">GCM10010126_31310</name>
</gene>